<feature type="active site" description="Charge relay system" evidence="5">
    <location>
        <position position="412"/>
    </location>
</feature>
<dbReference type="PANTHER" id="PTHR43806:SF11">
    <property type="entry name" value="CEREVISIN-RELATED"/>
    <property type="match status" value="1"/>
</dbReference>
<dbReference type="Gene3D" id="3.40.50.200">
    <property type="entry name" value="Peptidase S8/S53 domain"/>
    <property type="match status" value="1"/>
</dbReference>
<evidence type="ECO:0000259" key="7">
    <source>
        <dbReference type="Pfam" id="PF00082"/>
    </source>
</evidence>
<accession>A0A4R7K0E9</accession>
<dbReference type="PRINTS" id="PR00723">
    <property type="entry name" value="SUBTILISIN"/>
</dbReference>
<dbReference type="AlphaFoldDB" id="A0A4R7K0E9"/>
<sequence>MELYVIGSRSRFSQGHLTARLSLPLVLGMSLTGCGGDGDGFMDNQPGTLSGTIEISSGTRVDRDTALDLEIGGLDSSLSSPIEGVQNPSAPFPGNVIAGGYVSAYSGSYDAELDYPKDDRDTLRLQLSEGQRVSVNFFPALADSSGEFETEDAPQTKLTLTPVGNEANKVSSAEDRELNKSVQAPQNGEHDLVIRTTDGGPARYVLRSTSLSGNETLGQASADFEPGEAIITREAVESGGAIRAQASGSVELADQVASQKGLGGNQFQVTMPIEREAILPAGASNSRRKAQTLEWIRELNDTPGVASAVPNHRVRATQSTIDCATAEPDHPECQDQFGLQAWHYNLINTTGDSGAWSKAAGTNTRIAVLDTGVAWMDGDWHPDLAPNINCGEPGGCFDAVDGSLPIDEDGSHGTHVSGLAAAAATDDGDVTGVAHDAKLVPVRVLGGDEGTVADVIEGVRWVINNGNPHADVINLSLGSQTQNPTLGDVLAEATAAGILVVAASGNAGDDRQFFPAAFPSVLAVGAVDCEGNRSSFSNFGNWLDLVAPGGGNARACDSNGEADDSVFSSFPSGDPPVGGLEGTSMAAPHVAGVLGLMREVNPGVEMPIIRALLREGRLTQNNDAGTFDQELGRGIIDANASVTEDLSGFAALAPSLERLRLDDDRQTVDLSLDAVGNDSATFNEVTVTNGKQPWLVVEPADGERNFRVSLDTEEMDEGQFFRSAINVSYRVDNGETREYQIPVTATLEANESDRNAGAHFVQLVPVDAANDGSVSENTVQTLVEARNGQYRFKFDTSEMEPGEYLLIAGSDLDNDGAFCGAGEACAEFPVTGQPRPIEITRNMSRSVELETAFTRPFDSQGGGVVPVGGYPRLNQDEME</sequence>
<proteinExistence type="inferred from homology"/>
<dbReference type="EMBL" id="SOAX01000002">
    <property type="protein sequence ID" value="TDT43323.1"/>
    <property type="molecule type" value="Genomic_DNA"/>
</dbReference>
<evidence type="ECO:0000256" key="4">
    <source>
        <dbReference type="ARBA" id="ARBA00022825"/>
    </source>
</evidence>
<feature type="active site" description="Charge relay system" evidence="5">
    <location>
        <position position="370"/>
    </location>
</feature>
<dbReference type="GO" id="GO:0006508">
    <property type="term" value="P:proteolysis"/>
    <property type="evidence" value="ECO:0007669"/>
    <property type="project" value="UniProtKB-KW"/>
</dbReference>
<protein>
    <submittedName>
        <fullName evidence="8">Serine protease</fullName>
    </submittedName>
</protein>
<evidence type="ECO:0000313" key="9">
    <source>
        <dbReference type="Proteomes" id="UP000295830"/>
    </source>
</evidence>
<dbReference type="Proteomes" id="UP000295830">
    <property type="component" value="Unassembled WGS sequence"/>
</dbReference>
<evidence type="ECO:0000256" key="5">
    <source>
        <dbReference type="PROSITE-ProRule" id="PRU01240"/>
    </source>
</evidence>
<keyword evidence="2 5" id="KW-0645">Protease</keyword>
<comment type="caution">
    <text evidence="8">The sequence shown here is derived from an EMBL/GenBank/DDBJ whole genome shotgun (WGS) entry which is preliminary data.</text>
</comment>
<evidence type="ECO:0000256" key="3">
    <source>
        <dbReference type="ARBA" id="ARBA00022801"/>
    </source>
</evidence>
<keyword evidence="4 5" id="KW-0720">Serine protease</keyword>
<dbReference type="InterPro" id="IPR000209">
    <property type="entry name" value="Peptidase_S8/S53_dom"/>
</dbReference>
<feature type="domain" description="Peptidase S8/S53" evidence="7">
    <location>
        <begin position="361"/>
        <end position="617"/>
    </location>
</feature>
<dbReference type="InterPro" id="IPR015500">
    <property type="entry name" value="Peptidase_S8_subtilisin-rel"/>
</dbReference>
<gene>
    <name evidence="8" type="ORF">DES49_1137</name>
</gene>
<dbReference type="InterPro" id="IPR022398">
    <property type="entry name" value="Peptidase_S8_His-AS"/>
</dbReference>
<evidence type="ECO:0000256" key="2">
    <source>
        <dbReference type="ARBA" id="ARBA00022670"/>
    </source>
</evidence>
<name>A0A4R7K0E9_9GAMM</name>
<dbReference type="PROSITE" id="PS51892">
    <property type="entry name" value="SUBTILASE"/>
    <property type="match status" value="1"/>
</dbReference>
<dbReference type="SUPFAM" id="SSF52743">
    <property type="entry name" value="Subtilisin-like"/>
    <property type="match status" value="1"/>
</dbReference>
<dbReference type="OrthoDB" id="9790784at2"/>
<keyword evidence="9" id="KW-1185">Reference proteome</keyword>
<dbReference type="Pfam" id="PF00082">
    <property type="entry name" value="Peptidase_S8"/>
    <property type="match status" value="1"/>
</dbReference>
<dbReference type="PROSITE" id="PS00138">
    <property type="entry name" value="SUBTILASE_SER"/>
    <property type="match status" value="1"/>
</dbReference>
<reference evidence="8 9" key="1">
    <citation type="submission" date="2019-03" db="EMBL/GenBank/DDBJ databases">
        <title>Genomic Encyclopedia of Type Strains, Phase IV (KMG-IV): sequencing the most valuable type-strain genomes for metagenomic binning, comparative biology and taxonomic classification.</title>
        <authorList>
            <person name="Goeker M."/>
        </authorList>
    </citation>
    <scope>NUCLEOTIDE SEQUENCE [LARGE SCALE GENOMIC DNA]</scope>
    <source>
        <strain evidence="8 9">DSM 15505</strain>
    </source>
</reference>
<dbReference type="PANTHER" id="PTHR43806">
    <property type="entry name" value="PEPTIDASE S8"/>
    <property type="match status" value="1"/>
</dbReference>
<feature type="active site" description="Charge relay system" evidence="5">
    <location>
        <position position="584"/>
    </location>
</feature>
<evidence type="ECO:0000313" key="8">
    <source>
        <dbReference type="EMBL" id="TDT43323.1"/>
    </source>
</evidence>
<dbReference type="InterPro" id="IPR036852">
    <property type="entry name" value="Peptidase_S8/S53_dom_sf"/>
</dbReference>
<evidence type="ECO:0000256" key="1">
    <source>
        <dbReference type="ARBA" id="ARBA00011073"/>
    </source>
</evidence>
<dbReference type="PROSITE" id="PS00136">
    <property type="entry name" value="SUBTILASE_ASP"/>
    <property type="match status" value="1"/>
</dbReference>
<dbReference type="InterPro" id="IPR050131">
    <property type="entry name" value="Peptidase_S8_subtilisin-like"/>
</dbReference>
<comment type="similarity">
    <text evidence="1 5 6">Belongs to the peptidase S8 family.</text>
</comment>
<keyword evidence="3 5" id="KW-0378">Hydrolase</keyword>
<dbReference type="InterPro" id="IPR023828">
    <property type="entry name" value="Peptidase_S8_Ser-AS"/>
</dbReference>
<dbReference type="GO" id="GO:0004252">
    <property type="term" value="F:serine-type endopeptidase activity"/>
    <property type="evidence" value="ECO:0007669"/>
    <property type="project" value="UniProtKB-UniRule"/>
</dbReference>
<organism evidence="8 9">
    <name type="scientific">Halospina denitrificans</name>
    <dbReference type="NCBI Taxonomy" id="332522"/>
    <lineage>
        <taxon>Bacteria</taxon>
        <taxon>Pseudomonadati</taxon>
        <taxon>Pseudomonadota</taxon>
        <taxon>Gammaproteobacteria</taxon>
        <taxon>Halospina</taxon>
    </lineage>
</organism>
<evidence type="ECO:0000256" key="6">
    <source>
        <dbReference type="RuleBase" id="RU003355"/>
    </source>
</evidence>
<dbReference type="PROSITE" id="PS00137">
    <property type="entry name" value="SUBTILASE_HIS"/>
    <property type="match status" value="1"/>
</dbReference>
<dbReference type="InterPro" id="IPR023827">
    <property type="entry name" value="Peptidase_S8_Asp-AS"/>
</dbReference>